<gene>
    <name evidence="2" type="ORF">Q9L58_004092</name>
</gene>
<dbReference type="InterPro" id="IPR027921">
    <property type="entry name" value="NOPCHAP1"/>
</dbReference>
<evidence type="ECO:0000313" key="2">
    <source>
        <dbReference type="EMBL" id="KAL0636871.1"/>
    </source>
</evidence>
<evidence type="ECO:0000313" key="3">
    <source>
        <dbReference type="Proteomes" id="UP001447188"/>
    </source>
</evidence>
<dbReference type="PANTHER" id="PTHR38489">
    <property type="entry name" value="HISTONE CHAPERONE DOMAIN-CONTAINING PROTEIN"/>
    <property type="match status" value="1"/>
</dbReference>
<organism evidence="2 3">
    <name type="scientific">Discina gigas</name>
    <dbReference type="NCBI Taxonomy" id="1032678"/>
    <lineage>
        <taxon>Eukaryota</taxon>
        <taxon>Fungi</taxon>
        <taxon>Dikarya</taxon>
        <taxon>Ascomycota</taxon>
        <taxon>Pezizomycotina</taxon>
        <taxon>Pezizomycetes</taxon>
        <taxon>Pezizales</taxon>
        <taxon>Discinaceae</taxon>
        <taxon>Discina</taxon>
    </lineage>
</organism>
<dbReference type="Proteomes" id="UP001447188">
    <property type="component" value="Unassembled WGS sequence"/>
</dbReference>
<name>A0ABR3GLT3_9PEZI</name>
<sequence>MPPRKDSETLPPSFLLDLARREESAPQHVISTSPTRIKKPKIAAVSPSADLLSRLNAFLPEISAANRELESEIAAGTIGARNIENVDGSKDEAYIEMNLGLGVLKELKPRQPGDPESSESESEGEEGEESEEGEEGDILAKLLNGNKRYGKGLRGRPSIQEVEETVDTPMTGDVEMDVEKSPKEV</sequence>
<protein>
    <submittedName>
        <fullName evidence="2">Uncharacterized protein</fullName>
    </submittedName>
</protein>
<feature type="region of interest" description="Disordered" evidence="1">
    <location>
        <begin position="102"/>
        <end position="185"/>
    </location>
</feature>
<accession>A0ABR3GLT3</accession>
<dbReference type="EMBL" id="JBBBZM010000042">
    <property type="protein sequence ID" value="KAL0636871.1"/>
    <property type="molecule type" value="Genomic_DNA"/>
</dbReference>
<evidence type="ECO:0000256" key="1">
    <source>
        <dbReference type="SAM" id="MobiDB-lite"/>
    </source>
</evidence>
<comment type="caution">
    <text evidence="2">The sequence shown here is derived from an EMBL/GenBank/DDBJ whole genome shotgun (WGS) entry which is preliminary data.</text>
</comment>
<reference evidence="2 3" key="1">
    <citation type="submission" date="2024-02" db="EMBL/GenBank/DDBJ databases">
        <title>Discinaceae phylogenomics.</title>
        <authorList>
            <person name="Dirks A.C."/>
            <person name="James T.Y."/>
        </authorList>
    </citation>
    <scope>NUCLEOTIDE SEQUENCE [LARGE SCALE GENOMIC DNA]</scope>
    <source>
        <strain evidence="2 3">ACD0624</strain>
    </source>
</reference>
<proteinExistence type="predicted"/>
<keyword evidence="3" id="KW-1185">Reference proteome</keyword>
<dbReference type="Pfam" id="PF15370">
    <property type="entry name" value="NOPCHAP1"/>
    <property type="match status" value="1"/>
</dbReference>
<feature type="compositionally biased region" description="Acidic residues" evidence="1">
    <location>
        <begin position="116"/>
        <end position="137"/>
    </location>
</feature>
<dbReference type="PANTHER" id="PTHR38489:SF1">
    <property type="entry name" value="HISTONE CHAPERONE DOMAIN-CONTAINING PROTEIN"/>
    <property type="match status" value="1"/>
</dbReference>